<evidence type="ECO:0000256" key="8">
    <source>
        <dbReference type="SAM" id="Phobius"/>
    </source>
</evidence>
<dbReference type="InterPro" id="IPR020846">
    <property type="entry name" value="MFS_dom"/>
</dbReference>
<evidence type="ECO:0000256" key="5">
    <source>
        <dbReference type="ARBA" id="ARBA00022692"/>
    </source>
</evidence>
<dbReference type="SUPFAM" id="SSF103473">
    <property type="entry name" value="MFS general substrate transporter"/>
    <property type="match status" value="1"/>
</dbReference>
<dbReference type="PROSITE" id="PS50850">
    <property type="entry name" value="MFS"/>
    <property type="match status" value="1"/>
</dbReference>
<organism evidence="10 11">
    <name type="scientific">Folsomia candida</name>
    <name type="common">Springtail</name>
    <dbReference type="NCBI Taxonomy" id="158441"/>
    <lineage>
        <taxon>Eukaryota</taxon>
        <taxon>Metazoa</taxon>
        <taxon>Ecdysozoa</taxon>
        <taxon>Arthropoda</taxon>
        <taxon>Hexapoda</taxon>
        <taxon>Collembola</taxon>
        <taxon>Entomobryomorpha</taxon>
        <taxon>Isotomoidea</taxon>
        <taxon>Isotomidae</taxon>
        <taxon>Proisotominae</taxon>
        <taxon>Folsomia</taxon>
    </lineage>
</organism>
<dbReference type="Gene3D" id="1.20.1250.20">
    <property type="entry name" value="MFS general substrate transporter like domains"/>
    <property type="match status" value="1"/>
</dbReference>
<feature type="transmembrane region" description="Helical" evidence="8">
    <location>
        <begin position="308"/>
        <end position="330"/>
    </location>
</feature>
<proteinExistence type="predicted"/>
<feature type="transmembrane region" description="Helical" evidence="8">
    <location>
        <begin position="158"/>
        <end position="179"/>
    </location>
</feature>
<sequence>MNLIEKRGNIRCPMEEVNIKIDPSLKNGYFKGGVRNQYFTALSGEKDLVIISCQIGAAVACPVIGLLSRQKGLRFSMLFPTIPLIVGWFLIGFAYNLEMLMFGRFITGFCSGGLALTAPAFVAEIAVPSIRGTLSYAYFFNFSCGILYMFTIGSVTSYQLQSCLSILPPILFFLLMMFIPESPKYLVENGKTGEAIKSLMWFRMAETPELVKNELKKLEDATLAKKDILVVNEVKFCRRETVHPILIAGMLQTLLQACGELPVIFYTVEIFESAGCQNGNVGTILVGVTQIIVIAISSLFIDRFGRKPLLIGSEVLMAVCLIGLGCFLYLKEIYVGSVENYGWFPIISLVGFIAAFAMGIGPIPFLVIGEVIAPEDKGMSSAVIIIVNRAVAFLVLFSFKYLIVLFGKHGCYWFFAGINLAGAVLIYIFVPETNGKSLEEIQLKLRNGFVFAIRE</sequence>
<dbReference type="FunFam" id="1.20.1250.20:FF:000218">
    <property type="entry name" value="facilitated trehalose transporter Tret1"/>
    <property type="match status" value="1"/>
</dbReference>
<feature type="transmembrane region" description="Helical" evidence="8">
    <location>
        <begin position="342"/>
        <end position="369"/>
    </location>
</feature>
<dbReference type="InterPro" id="IPR036259">
    <property type="entry name" value="MFS_trans_sf"/>
</dbReference>
<dbReference type="Pfam" id="PF00083">
    <property type="entry name" value="Sugar_tr"/>
    <property type="match status" value="1"/>
</dbReference>
<evidence type="ECO:0000256" key="4">
    <source>
        <dbReference type="ARBA" id="ARBA00022597"/>
    </source>
</evidence>
<feature type="transmembrane region" description="Helical" evidence="8">
    <location>
        <begin position="75"/>
        <end position="95"/>
    </location>
</feature>
<evidence type="ECO:0000259" key="9">
    <source>
        <dbReference type="PROSITE" id="PS50850"/>
    </source>
</evidence>
<dbReference type="PROSITE" id="PS00217">
    <property type="entry name" value="SUGAR_TRANSPORT_2"/>
    <property type="match status" value="1"/>
</dbReference>
<dbReference type="GO" id="GO:0022857">
    <property type="term" value="F:transmembrane transporter activity"/>
    <property type="evidence" value="ECO:0007669"/>
    <property type="project" value="InterPro"/>
</dbReference>
<evidence type="ECO:0000256" key="2">
    <source>
        <dbReference type="ARBA" id="ARBA00022448"/>
    </source>
</evidence>
<gene>
    <name evidence="10" type="ORF">Fcan01_26142</name>
</gene>
<dbReference type="PROSITE" id="PS00216">
    <property type="entry name" value="SUGAR_TRANSPORT_1"/>
    <property type="match status" value="1"/>
</dbReference>
<dbReference type="PANTHER" id="PTHR48021">
    <property type="match status" value="1"/>
</dbReference>
<protein>
    <submittedName>
        <fullName evidence="10">Facilitated trehalose transporter Tret1</fullName>
    </submittedName>
</protein>
<keyword evidence="3" id="KW-1003">Cell membrane</keyword>
<dbReference type="PRINTS" id="PR00171">
    <property type="entry name" value="SUGRTRNSPORT"/>
</dbReference>
<dbReference type="Proteomes" id="UP000198287">
    <property type="component" value="Unassembled WGS sequence"/>
</dbReference>
<dbReference type="GO" id="GO:0005886">
    <property type="term" value="C:plasma membrane"/>
    <property type="evidence" value="ECO:0007669"/>
    <property type="project" value="UniProtKB-SubCell"/>
</dbReference>
<evidence type="ECO:0000313" key="10">
    <source>
        <dbReference type="EMBL" id="OXA39040.1"/>
    </source>
</evidence>
<reference evidence="10 11" key="1">
    <citation type="submission" date="2015-12" db="EMBL/GenBank/DDBJ databases">
        <title>The genome of Folsomia candida.</title>
        <authorList>
            <person name="Faddeeva A."/>
            <person name="Derks M.F."/>
            <person name="Anvar Y."/>
            <person name="Smit S."/>
            <person name="Van Straalen N."/>
            <person name="Roelofs D."/>
        </authorList>
    </citation>
    <scope>NUCLEOTIDE SEQUENCE [LARGE SCALE GENOMIC DNA]</scope>
    <source>
        <strain evidence="10 11">VU population</strain>
        <tissue evidence="10">Whole body</tissue>
    </source>
</reference>
<dbReference type="AlphaFoldDB" id="A0A226D1U3"/>
<name>A0A226D1U3_FOLCA</name>
<comment type="caution">
    <text evidence="10">The sequence shown here is derived from an EMBL/GenBank/DDBJ whole genome shotgun (WGS) entry which is preliminary data.</text>
</comment>
<comment type="subcellular location">
    <subcellularLocation>
        <location evidence="1">Cell membrane</location>
        <topology evidence="1">Multi-pass membrane protein</topology>
    </subcellularLocation>
</comment>
<dbReference type="OrthoDB" id="2016582at2759"/>
<keyword evidence="6 8" id="KW-1133">Transmembrane helix</keyword>
<evidence type="ECO:0000256" key="6">
    <source>
        <dbReference type="ARBA" id="ARBA00022989"/>
    </source>
</evidence>
<feature type="transmembrane region" description="Helical" evidence="8">
    <location>
        <begin position="280"/>
        <end position="301"/>
    </location>
</feature>
<accession>A0A226D1U3</accession>
<evidence type="ECO:0000256" key="3">
    <source>
        <dbReference type="ARBA" id="ARBA00022475"/>
    </source>
</evidence>
<dbReference type="EMBL" id="LNIX01000041">
    <property type="protein sequence ID" value="OXA39040.1"/>
    <property type="molecule type" value="Genomic_DNA"/>
</dbReference>
<evidence type="ECO:0000256" key="1">
    <source>
        <dbReference type="ARBA" id="ARBA00004651"/>
    </source>
</evidence>
<keyword evidence="5 8" id="KW-0812">Transmembrane</keyword>
<dbReference type="InterPro" id="IPR005829">
    <property type="entry name" value="Sugar_transporter_CS"/>
</dbReference>
<keyword evidence="11" id="KW-1185">Reference proteome</keyword>
<dbReference type="InterPro" id="IPR003663">
    <property type="entry name" value="Sugar/inositol_transpt"/>
</dbReference>
<evidence type="ECO:0000313" key="11">
    <source>
        <dbReference type="Proteomes" id="UP000198287"/>
    </source>
</evidence>
<feature type="transmembrane region" description="Helical" evidence="8">
    <location>
        <begin position="245"/>
        <end position="268"/>
    </location>
</feature>
<keyword evidence="2" id="KW-0813">Transport</keyword>
<dbReference type="PANTHER" id="PTHR48021:SF1">
    <property type="entry name" value="GH07001P-RELATED"/>
    <property type="match status" value="1"/>
</dbReference>
<feature type="transmembrane region" description="Helical" evidence="8">
    <location>
        <begin position="381"/>
        <end position="406"/>
    </location>
</feature>
<dbReference type="InterPro" id="IPR005828">
    <property type="entry name" value="MFS_sugar_transport-like"/>
</dbReference>
<feature type="transmembrane region" description="Helical" evidence="8">
    <location>
        <begin position="134"/>
        <end position="152"/>
    </location>
</feature>
<keyword evidence="7 8" id="KW-0472">Membrane</keyword>
<feature type="domain" description="Major facilitator superfamily (MFS) profile" evidence="9">
    <location>
        <begin position="1"/>
        <end position="434"/>
    </location>
</feature>
<evidence type="ECO:0000256" key="7">
    <source>
        <dbReference type="ARBA" id="ARBA00023136"/>
    </source>
</evidence>
<keyword evidence="4" id="KW-0762">Sugar transport</keyword>
<feature type="transmembrane region" description="Helical" evidence="8">
    <location>
        <begin position="101"/>
        <end position="122"/>
    </location>
</feature>
<feature type="transmembrane region" description="Helical" evidence="8">
    <location>
        <begin position="412"/>
        <end position="430"/>
    </location>
</feature>
<dbReference type="OMA" id="SYFPTAW"/>
<dbReference type="InterPro" id="IPR050549">
    <property type="entry name" value="MFS_Trehalose_Transporter"/>
</dbReference>